<sequence length="464" mass="52640">MIVKSFGGVEGVTGSCHLVNVGHLNLLIDCGMFQGVDEDKNYEPFGFNPAKIDYLILTHAHIDHIGRVPLLVKQGFKGKIISTRATYALARIMLLDAVKVMSEEYKVNYKKALRRGKPEEVKPVLYDEDDVFQAMEHFKIFLECDESYKLSKDVTIIFRNAGHILGSVYVELLVNDEGRSKKVIFSGDLGTNDKLVIREIEYPKNADFIFIESTYGDRKHKPLPETINEFKTAIIESFKDGGNVVIPTFALERAQEILFILRTMYDNGELPPCKIFLDSPLAIAATKLFLQFPNQLNDEVLKLLKQNKNPFVFPWVYFTESVEESRKINEIESGAIILAGSGMCNGGRIKHHLKHNLWRENSSVIFVGYQAEGTLGRQIVDGAKYVKIYGEEIAVKAKIYTINGFSAHADQENLLTFIKQAKGVETVYLIHGEPKIQKIFKEKIKETLNLPTHIVKRYENVYIV</sequence>
<proteinExistence type="predicted"/>
<dbReference type="Gene3D" id="3.60.15.10">
    <property type="entry name" value="Ribonuclease Z/Hydroxyacylglutathione hydrolase-like"/>
    <property type="match status" value="1"/>
</dbReference>
<dbReference type="CDD" id="cd16295">
    <property type="entry name" value="TTHA0252-CPSF-like_MBL-fold"/>
    <property type="match status" value="1"/>
</dbReference>
<evidence type="ECO:0000259" key="3">
    <source>
        <dbReference type="SMART" id="SM01027"/>
    </source>
</evidence>
<evidence type="ECO:0000259" key="2">
    <source>
        <dbReference type="SMART" id="SM00849"/>
    </source>
</evidence>
<comment type="caution">
    <text evidence="4">The sequence shown here is derived from an EMBL/GenBank/DDBJ whole genome shotgun (WGS) entry which is preliminary data.</text>
</comment>
<dbReference type="Pfam" id="PF00753">
    <property type="entry name" value="Lactamase_B"/>
    <property type="match status" value="1"/>
</dbReference>
<protein>
    <submittedName>
        <fullName evidence="4">Metallo-beta-lactamase family protein</fullName>
    </submittedName>
</protein>
<keyword evidence="5" id="KW-1185">Reference proteome</keyword>
<dbReference type="Gene3D" id="3.40.50.10890">
    <property type="match status" value="1"/>
</dbReference>
<feature type="domain" description="Metallo-beta-lactamase" evidence="2">
    <location>
        <begin position="13"/>
        <end position="249"/>
    </location>
</feature>
<dbReference type="SMART" id="SM00849">
    <property type="entry name" value="Lactamase_B"/>
    <property type="match status" value="1"/>
</dbReference>
<dbReference type="InterPro" id="IPR050698">
    <property type="entry name" value="MBL"/>
</dbReference>
<dbReference type="Pfam" id="PF07521">
    <property type="entry name" value="RMMBL"/>
    <property type="match status" value="1"/>
</dbReference>
<dbReference type="OrthoDB" id="9803916at2"/>
<dbReference type="PANTHER" id="PTHR11203:SF37">
    <property type="entry name" value="INTEGRATOR COMPLEX SUBUNIT 11"/>
    <property type="match status" value="1"/>
</dbReference>
<dbReference type="InterPro" id="IPR036866">
    <property type="entry name" value="RibonucZ/Hydroxyglut_hydro"/>
</dbReference>
<dbReference type="PANTHER" id="PTHR11203">
    <property type="entry name" value="CLEAVAGE AND POLYADENYLATION SPECIFICITY FACTOR FAMILY MEMBER"/>
    <property type="match status" value="1"/>
</dbReference>
<dbReference type="GO" id="GO:0016787">
    <property type="term" value="F:hydrolase activity"/>
    <property type="evidence" value="ECO:0007669"/>
    <property type="project" value="UniProtKB-KW"/>
</dbReference>
<dbReference type="Proteomes" id="UP000005540">
    <property type="component" value="Unassembled WGS sequence"/>
</dbReference>
<gene>
    <name evidence="4" type="ORF">SULYE_0566</name>
</gene>
<dbReference type="Pfam" id="PF10996">
    <property type="entry name" value="Beta-Casp"/>
    <property type="match status" value="1"/>
</dbReference>
<evidence type="ECO:0000313" key="5">
    <source>
        <dbReference type="Proteomes" id="UP000005540"/>
    </source>
</evidence>
<name>C4FJ25_9AQUI</name>
<dbReference type="InterPro" id="IPR022712">
    <property type="entry name" value="Beta_Casp"/>
</dbReference>
<feature type="domain" description="Beta-Casp" evidence="3">
    <location>
        <begin position="254"/>
        <end position="379"/>
    </location>
</feature>
<dbReference type="InterPro" id="IPR001279">
    <property type="entry name" value="Metallo-B-lactamas"/>
</dbReference>
<dbReference type="AlphaFoldDB" id="C4FJ25"/>
<accession>C4FJ25</accession>
<organism evidence="4 5">
    <name type="scientific">Sulfurihydrogenibium yellowstonense SS-5</name>
    <dbReference type="NCBI Taxonomy" id="432331"/>
    <lineage>
        <taxon>Bacteria</taxon>
        <taxon>Pseudomonadati</taxon>
        <taxon>Aquificota</taxon>
        <taxon>Aquificia</taxon>
        <taxon>Aquificales</taxon>
        <taxon>Hydrogenothermaceae</taxon>
        <taxon>Sulfurihydrogenibium</taxon>
    </lineage>
</organism>
<dbReference type="EMBL" id="ABZS01000040">
    <property type="protein sequence ID" value="EEP60926.1"/>
    <property type="molecule type" value="Genomic_DNA"/>
</dbReference>
<dbReference type="SMART" id="SM01027">
    <property type="entry name" value="Beta-Casp"/>
    <property type="match status" value="1"/>
</dbReference>
<evidence type="ECO:0000256" key="1">
    <source>
        <dbReference type="ARBA" id="ARBA00022801"/>
    </source>
</evidence>
<dbReference type="InterPro" id="IPR011108">
    <property type="entry name" value="RMMBL"/>
</dbReference>
<dbReference type="GO" id="GO:0004521">
    <property type="term" value="F:RNA endonuclease activity"/>
    <property type="evidence" value="ECO:0007669"/>
    <property type="project" value="TreeGrafter"/>
</dbReference>
<dbReference type="SUPFAM" id="SSF56281">
    <property type="entry name" value="Metallo-hydrolase/oxidoreductase"/>
    <property type="match status" value="1"/>
</dbReference>
<keyword evidence="1" id="KW-0378">Hydrolase</keyword>
<evidence type="ECO:0000313" key="4">
    <source>
        <dbReference type="EMBL" id="EEP60926.1"/>
    </source>
</evidence>
<dbReference type="RefSeq" id="WP_007546214.1">
    <property type="nucleotide sequence ID" value="NZ_ABZS01000040.1"/>
</dbReference>
<reference evidence="4 5" key="1">
    <citation type="submission" date="2009-04" db="EMBL/GenBank/DDBJ databases">
        <authorList>
            <person name="Reysenbach A.-L."/>
            <person name="Heidelberg J.F."/>
            <person name="Nelson W.C."/>
        </authorList>
    </citation>
    <scope>NUCLEOTIDE SEQUENCE [LARGE SCALE GENOMIC DNA]</scope>
    <source>
        <strain evidence="4 5">SS-5</strain>
    </source>
</reference>